<dbReference type="Pfam" id="PF00027">
    <property type="entry name" value="cNMP_binding"/>
    <property type="match status" value="3"/>
</dbReference>
<dbReference type="Gene3D" id="2.60.120.10">
    <property type="entry name" value="Jelly Rolls"/>
    <property type="match status" value="3"/>
</dbReference>
<keyword evidence="4" id="KW-0496">Mitochondrion</keyword>
<dbReference type="GO" id="GO:0005829">
    <property type="term" value="C:cytosol"/>
    <property type="evidence" value="ECO:0007669"/>
    <property type="project" value="TreeGrafter"/>
</dbReference>
<dbReference type="OrthoDB" id="63267at2759"/>
<dbReference type="Proteomes" id="UP000290189">
    <property type="component" value="Unassembled WGS sequence"/>
</dbReference>
<name>A0A0G4IWW4_PLABS</name>
<dbReference type="EMBL" id="CDSF01000094">
    <property type="protein sequence ID" value="CEO99828.1"/>
    <property type="molecule type" value="Genomic_DNA"/>
</dbReference>
<sequence length="480" mass="53747">MLRRMSPTTMSGAHHRRASSLQLFRQSAKSVRTRRKVVNILQLTPLRISYREDELVRIASPMTSVQLVDGVQVYNAGDPADFWGIICKGAMTKLSVDKDGNTAIVAELGPGDMFGSEMLLGPDAVRAFTVEAKTPVRYLELTREKLREMQEDNSLAVNLDALLETMKLGTSIDVLKEMEMFRGVSRRNMETFMNMLHFRGLSEGEYIIKEGGFGNSLYIVQRGELEARSGNMVLNSFRKGQCFGEVAMMMQIPRTSDVISTKPCILFELLSPEFDKFMRVDRRVYDFIATNTKERIAQQFRKYTTAFFDALSEDTLAYIARVCTLEVFQADDVIFKTGDPSDRFFMIADGEVSIKTDAKVTTLGKGRYFGEVGLIARSDARRTGTATATTRSLFVTIDAVNFDKIFVGSNCLAPNALFDLKMALPRIAVPVRPATPQRSKSLSPRDSKPVIRRTETLSPRANKATTSPNALKPIKWPSIE</sequence>
<geneLocation type="mitochondrion" evidence="4"/>
<dbReference type="InterPro" id="IPR018490">
    <property type="entry name" value="cNMP-bd_dom_sf"/>
</dbReference>
<dbReference type="SMART" id="SM00100">
    <property type="entry name" value="cNMP"/>
    <property type="match status" value="3"/>
</dbReference>
<keyword evidence="5" id="KW-1185">Reference proteome</keyword>
<dbReference type="STRING" id="37360.A0A0G4IWW4"/>
<feature type="compositionally biased region" description="Polar residues" evidence="1">
    <location>
        <begin position="456"/>
        <end position="469"/>
    </location>
</feature>
<dbReference type="PROSITE" id="PS50042">
    <property type="entry name" value="CNMP_BINDING_3"/>
    <property type="match status" value="3"/>
</dbReference>
<organism evidence="3 5">
    <name type="scientific">Plasmodiophora brassicae</name>
    <name type="common">Clubroot disease agent</name>
    <dbReference type="NCBI Taxonomy" id="37360"/>
    <lineage>
        <taxon>Eukaryota</taxon>
        <taxon>Sar</taxon>
        <taxon>Rhizaria</taxon>
        <taxon>Endomyxa</taxon>
        <taxon>Phytomyxea</taxon>
        <taxon>Plasmodiophorida</taxon>
        <taxon>Plasmodiophoridae</taxon>
        <taxon>Plasmodiophora</taxon>
    </lineage>
</organism>
<proteinExistence type="predicted"/>
<dbReference type="PANTHER" id="PTHR11635:SF152">
    <property type="entry name" value="CAMP-DEPENDENT PROTEIN KINASE TYPE I REGULATORY SUBUNIT-RELATED"/>
    <property type="match status" value="1"/>
</dbReference>
<dbReference type="SUPFAM" id="SSF51206">
    <property type="entry name" value="cAMP-binding domain-like"/>
    <property type="match status" value="3"/>
</dbReference>
<dbReference type="OMA" id="WDDITIE"/>
<feature type="domain" description="Cyclic nucleotide-binding" evidence="2">
    <location>
        <begin position="307"/>
        <end position="406"/>
    </location>
</feature>
<reference evidence="3 5" key="1">
    <citation type="submission" date="2015-02" db="EMBL/GenBank/DDBJ databases">
        <authorList>
            <person name="Chooi Y.-H."/>
        </authorList>
    </citation>
    <scope>NUCLEOTIDE SEQUENCE [LARGE SCALE GENOMIC DNA]</scope>
    <source>
        <strain evidence="3">E3</strain>
    </source>
</reference>
<feature type="region of interest" description="Disordered" evidence="1">
    <location>
        <begin position="433"/>
        <end position="480"/>
    </location>
</feature>
<evidence type="ECO:0000256" key="1">
    <source>
        <dbReference type="SAM" id="MobiDB-lite"/>
    </source>
</evidence>
<dbReference type="InterPro" id="IPR014710">
    <property type="entry name" value="RmlC-like_jellyroll"/>
</dbReference>
<gene>
    <name evidence="3" type="ORF">PBRA_007562</name>
    <name evidence="4" type="ORF">PLBR_LOCUS9296</name>
</gene>
<evidence type="ECO:0000313" key="6">
    <source>
        <dbReference type="Proteomes" id="UP000290189"/>
    </source>
</evidence>
<dbReference type="GO" id="GO:0030552">
    <property type="term" value="F:cAMP binding"/>
    <property type="evidence" value="ECO:0007669"/>
    <property type="project" value="TreeGrafter"/>
</dbReference>
<reference evidence="4 6" key="2">
    <citation type="submission" date="2018-03" db="EMBL/GenBank/DDBJ databases">
        <authorList>
            <person name="Fogelqvist J."/>
        </authorList>
    </citation>
    <scope>NUCLEOTIDE SEQUENCE [LARGE SCALE GENOMIC DNA]</scope>
</reference>
<feature type="domain" description="Cyclic nucleotide-binding" evidence="2">
    <location>
        <begin position="180"/>
        <end position="278"/>
    </location>
</feature>
<feature type="domain" description="Cyclic nucleotide-binding" evidence="2">
    <location>
        <begin position="46"/>
        <end position="149"/>
    </location>
</feature>
<dbReference type="Proteomes" id="UP000039324">
    <property type="component" value="Unassembled WGS sequence"/>
</dbReference>
<dbReference type="InterPro" id="IPR000595">
    <property type="entry name" value="cNMP-bd_dom"/>
</dbReference>
<dbReference type="EMBL" id="OVEO01000020">
    <property type="protein sequence ID" value="SPR02081.1"/>
    <property type="molecule type" value="Genomic_DNA"/>
</dbReference>
<dbReference type="AlphaFoldDB" id="A0A0G4IWW4"/>
<protein>
    <recommendedName>
        <fullName evidence="2">Cyclic nucleotide-binding domain-containing protein</fullName>
    </recommendedName>
</protein>
<feature type="compositionally biased region" description="Basic and acidic residues" evidence="1">
    <location>
        <begin position="443"/>
        <end position="455"/>
    </location>
</feature>
<dbReference type="InterPro" id="IPR050503">
    <property type="entry name" value="cAMP-dep_PK_reg_su-like"/>
</dbReference>
<dbReference type="GO" id="GO:0004862">
    <property type="term" value="F:cAMP-dependent protein kinase inhibitor activity"/>
    <property type="evidence" value="ECO:0007669"/>
    <property type="project" value="TreeGrafter"/>
</dbReference>
<evidence type="ECO:0000313" key="3">
    <source>
        <dbReference type="EMBL" id="CEO99828.1"/>
    </source>
</evidence>
<evidence type="ECO:0000259" key="2">
    <source>
        <dbReference type="PROSITE" id="PS50042"/>
    </source>
</evidence>
<dbReference type="GO" id="GO:0005952">
    <property type="term" value="C:cAMP-dependent protein kinase complex"/>
    <property type="evidence" value="ECO:0007669"/>
    <property type="project" value="InterPro"/>
</dbReference>
<dbReference type="PRINTS" id="PR00103">
    <property type="entry name" value="CAMPKINASE"/>
</dbReference>
<dbReference type="PANTHER" id="PTHR11635">
    <property type="entry name" value="CAMP-DEPENDENT PROTEIN KINASE REGULATORY CHAIN"/>
    <property type="match status" value="1"/>
</dbReference>
<evidence type="ECO:0000313" key="4">
    <source>
        <dbReference type="EMBL" id="SPR02081.1"/>
    </source>
</evidence>
<dbReference type="CDD" id="cd00038">
    <property type="entry name" value="CAP_ED"/>
    <property type="match status" value="3"/>
</dbReference>
<evidence type="ECO:0000313" key="5">
    <source>
        <dbReference type="Proteomes" id="UP000039324"/>
    </source>
</evidence>
<accession>A0A0G4IWW4</accession>
<dbReference type="GO" id="GO:0034236">
    <property type="term" value="F:protein kinase A catalytic subunit binding"/>
    <property type="evidence" value="ECO:0007669"/>
    <property type="project" value="TreeGrafter"/>
</dbReference>